<dbReference type="Gene3D" id="3.40.50.2000">
    <property type="entry name" value="Glycogen Phosphorylase B"/>
    <property type="match status" value="1"/>
</dbReference>
<comment type="caution">
    <text evidence="11">The sequence shown here is derived from an EMBL/GenBank/DDBJ whole genome shotgun (WGS) entry which is preliminary data.</text>
</comment>
<feature type="active site" description="Proton acceptor" evidence="7">
    <location>
        <position position="66"/>
    </location>
</feature>
<evidence type="ECO:0000256" key="5">
    <source>
        <dbReference type="ARBA" id="ARBA00031445"/>
    </source>
</evidence>
<feature type="domain" description="3-deoxy-D-manno-octulosonic-acid transferase N-terminal" evidence="10">
    <location>
        <begin position="42"/>
        <end position="220"/>
    </location>
</feature>
<evidence type="ECO:0000313" key="12">
    <source>
        <dbReference type="Proteomes" id="UP000599024"/>
    </source>
</evidence>
<evidence type="ECO:0000256" key="8">
    <source>
        <dbReference type="PIRSR" id="PIRSR639901-2"/>
    </source>
</evidence>
<evidence type="ECO:0000256" key="9">
    <source>
        <dbReference type="RuleBase" id="RU365103"/>
    </source>
</evidence>
<feature type="site" description="Transition state stabilizer" evidence="8">
    <location>
        <position position="143"/>
    </location>
</feature>
<evidence type="ECO:0000313" key="11">
    <source>
        <dbReference type="EMBL" id="MBC8208573.1"/>
    </source>
</evidence>
<dbReference type="UniPathway" id="UPA00958"/>
<sequence>MFQPDHLSTKSLRGVHFAFRAYDCLWQIALPLLHLNKRLQQGWTERTLTSAPPRSDLWIQAASVGEAYLVRELLKHCPTDRPLHLLLTSNTDQGLGILKECQQQYSISHPRITIHCTSFPFDRPRIMTRALDAIRPRLLVLLESELWPGLLRACKEKNVRTLLINGRITPGSLKHYRIWPGLWRMLRPDRVLAMSEADRKRFLLLFGPAGIDTMHNIKFDHLLAEHEDNKQPSPLSERLNPQLPFLILGSIRKEEEEQVGQLIKVLLEREPQLIIGLFPRHLHRVQAWQQRLSGLDLPWQLRSELNQPAKSGQVIIWDTIGELRAAYTLAQAALVGGTIARQGGQNFLEPLRCGLKPVIGPHWANFRWVGEEIITQGLVRQVDDWREAAVQLLEDLATPTDRNAIQEQARSYFQARQGGGQTAWEAVEQLLAREAS</sequence>
<dbReference type="PANTHER" id="PTHR42755:SF1">
    <property type="entry name" value="3-DEOXY-D-MANNO-OCTULOSONIC ACID TRANSFERASE, MITOCHONDRIAL-RELATED"/>
    <property type="match status" value="1"/>
</dbReference>
<dbReference type="AlphaFoldDB" id="A0A8J6N849"/>
<keyword evidence="9" id="KW-1003">Cell membrane</keyword>
<proteinExistence type="inferred from homology"/>
<keyword evidence="4 9" id="KW-0808">Transferase</keyword>
<protein>
    <recommendedName>
        <fullName evidence="3 9">3-deoxy-D-manno-octulosonic acid transferase</fullName>
        <shortName evidence="9">Kdo transferase</shortName>
        <ecNumber evidence="2 9">2.4.99.12</ecNumber>
    </recommendedName>
    <alternativeName>
        <fullName evidence="5 9">Lipid IV(A) 3-deoxy-D-manno-octulosonic acid transferase</fullName>
    </alternativeName>
</protein>
<dbReference type="EC" id="2.4.99.12" evidence="2 9"/>
<dbReference type="InterPro" id="IPR007507">
    <property type="entry name" value="Glycos_transf_N"/>
</dbReference>
<evidence type="ECO:0000256" key="7">
    <source>
        <dbReference type="PIRSR" id="PIRSR639901-1"/>
    </source>
</evidence>
<dbReference type="GO" id="GO:0009245">
    <property type="term" value="P:lipid A biosynthetic process"/>
    <property type="evidence" value="ECO:0007669"/>
    <property type="project" value="TreeGrafter"/>
</dbReference>
<accession>A0A8J6N849</accession>
<dbReference type="EMBL" id="JACNLK010000045">
    <property type="protein sequence ID" value="MBC8208573.1"/>
    <property type="molecule type" value="Genomic_DNA"/>
</dbReference>
<comment type="pathway">
    <text evidence="1 9">Bacterial outer membrane biogenesis; LPS core biosynthesis.</text>
</comment>
<evidence type="ECO:0000256" key="2">
    <source>
        <dbReference type="ARBA" id="ARBA00012621"/>
    </source>
</evidence>
<dbReference type="InterPro" id="IPR038107">
    <property type="entry name" value="Glycos_transf_N_sf"/>
</dbReference>
<dbReference type="GO" id="GO:0043842">
    <property type="term" value="F:Kdo transferase activity"/>
    <property type="evidence" value="ECO:0007669"/>
    <property type="project" value="UniProtKB-EC"/>
</dbReference>
<evidence type="ECO:0000256" key="4">
    <source>
        <dbReference type="ARBA" id="ARBA00022679"/>
    </source>
</evidence>
<dbReference type="InterPro" id="IPR039901">
    <property type="entry name" value="Kdotransferase"/>
</dbReference>
<name>A0A8J6N849_9BACT</name>
<dbReference type="Gene3D" id="3.40.50.11720">
    <property type="entry name" value="3-Deoxy-D-manno-octulosonic-acid transferase, N-terminal domain"/>
    <property type="match status" value="1"/>
</dbReference>
<dbReference type="GO" id="GO:0009244">
    <property type="term" value="P:lipopolysaccharide core region biosynthetic process"/>
    <property type="evidence" value="ECO:0007669"/>
    <property type="project" value="UniProtKB-UniRule"/>
</dbReference>
<comment type="catalytic activity">
    <reaction evidence="6 9">
        <text>lipid IVA (E. coli) + CMP-3-deoxy-beta-D-manno-octulosonate = alpha-Kdo-(2-&gt;6)-lipid IVA (E. coli) + CMP + H(+)</text>
        <dbReference type="Rhea" id="RHEA:28066"/>
        <dbReference type="ChEBI" id="CHEBI:15378"/>
        <dbReference type="ChEBI" id="CHEBI:58603"/>
        <dbReference type="ChEBI" id="CHEBI:60364"/>
        <dbReference type="ChEBI" id="CHEBI:60377"/>
        <dbReference type="ChEBI" id="CHEBI:85987"/>
        <dbReference type="EC" id="2.4.99.12"/>
    </reaction>
</comment>
<comment type="similarity">
    <text evidence="9">Belongs to the glycosyltransferase group 1 family.</text>
</comment>
<organism evidence="11 12">
    <name type="scientific">Candidatus Desulfatifera sulfidica</name>
    <dbReference type="NCBI Taxonomy" id="2841691"/>
    <lineage>
        <taxon>Bacteria</taxon>
        <taxon>Pseudomonadati</taxon>
        <taxon>Thermodesulfobacteriota</taxon>
        <taxon>Desulfobulbia</taxon>
        <taxon>Desulfobulbales</taxon>
        <taxon>Desulfobulbaceae</taxon>
        <taxon>Candidatus Desulfatifera</taxon>
    </lineage>
</organism>
<dbReference type="Pfam" id="PF04413">
    <property type="entry name" value="Glycos_transf_N"/>
    <property type="match status" value="1"/>
</dbReference>
<comment type="function">
    <text evidence="9">Involved in lipopolysaccharide (LPS) biosynthesis. Catalyzes the transfer of 3-deoxy-D-manno-octulosonate (Kdo) residue(s) from CMP-Kdo to lipid IV(A), the tetraacyldisaccharide-1,4'-bisphosphate precursor of lipid A.</text>
</comment>
<keyword evidence="9" id="KW-0472">Membrane</keyword>
<gene>
    <name evidence="11" type="ORF">H8E79_05350</name>
</gene>
<evidence type="ECO:0000256" key="6">
    <source>
        <dbReference type="ARBA" id="ARBA00049183"/>
    </source>
</evidence>
<keyword evidence="9" id="KW-0448">Lipopolysaccharide biosynthesis</keyword>
<dbReference type="PANTHER" id="PTHR42755">
    <property type="entry name" value="3-DEOXY-MANNO-OCTULOSONATE CYTIDYLYLTRANSFERASE"/>
    <property type="match status" value="1"/>
</dbReference>
<evidence type="ECO:0000256" key="1">
    <source>
        <dbReference type="ARBA" id="ARBA00004713"/>
    </source>
</evidence>
<comment type="subcellular location">
    <subcellularLocation>
        <location evidence="9">Cell membrane</location>
    </subcellularLocation>
</comment>
<reference evidence="11 12" key="1">
    <citation type="submission" date="2020-08" db="EMBL/GenBank/DDBJ databases">
        <title>Bridging the membrane lipid divide: bacteria of the FCB group superphylum have the potential to synthesize archaeal ether lipids.</title>
        <authorList>
            <person name="Villanueva L."/>
            <person name="Von Meijenfeldt F.A.B."/>
            <person name="Westbye A.B."/>
            <person name="Yadav S."/>
            <person name="Hopmans E.C."/>
            <person name="Dutilh B.E."/>
            <person name="Sinninghe Damste J.S."/>
        </authorList>
    </citation>
    <scope>NUCLEOTIDE SEQUENCE [LARGE SCALE GENOMIC DNA]</scope>
    <source>
        <strain evidence="11">NIOZ-UU81</strain>
    </source>
</reference>
<evidence type="ECO:0000259" key="10">
    <source>
        <dbReference type="Pfam" id="PF04413"/>
    </source>
</evidence>
<feature type="site" description="Transition state stabilizer" evidence="8">
    <location>
        <position position="218"/>
    </location>
</feature>
<dbReference type="Proteomes" id="UP000599024">
    <property type="component" value="Unassembled WGS sequence"/>
</dbReference>
<evidence type="ECO:0000256" key="3">
    <source>
        <dbReference type="ARBA" id="ARBA00019077"/>
    </source>
</evidence>
<dbReference type="GO" id="GO:0005886">
    <property type="term" value="C:plasma membrane"/>
    <property type="evidence" value="ECO:0007669"/>
    <property type="project" value="UniProtKB-SubCell"/>
</dbReference>